<reference evidence="2" key="2">
    <citation type="submission" date="2015-03" db="UniProtKB">
        <authorList>
            <consortium name="EnsemblPlants"/>
        </authorList>
    </citation>
    <scope>IDENTIFICATION</scope>
</reference>
<evidence type="ECO:0008006" key="4">
    <source>
        <dbReference type="Google" id="ProtNLM"/>
    </source>
</evidence>
<evidence type="ECO:0000313" key="2">
    <source>
        <dbReference type="EnsemblPlants" id="OBART07G04800.1"/>
    </source>
</evidence>
<organism evidence="2">
    <name type="scientific">Oryza barthii</name>
    <dbReference type="NCBI Taxonomy" id="65489"/>
    <lineage>
        <taxon>Eukaryota</taxon>
        <taxon>Viridiplantae</taxon>
        <taxon>Streptophyta</taxon>
        <taxon>Embryophyta</taxon>
        <taxon>Tracheophyta</taxon>
        <taxon>Spermatophyta</taxon>
        <taxon>Magnoliopsida</taxon>
        <taxon>Liliopsida</taxon>
        <taxon>Poales</taxon>
        <taxon>Poaceae</taxon>
        <taxon>BOP clade</taxon>
        <taxon>Oryzoideae</taxon>
        <taxon>Oryzeae</taxon>
        <taxon>Oryzinae</taxon>
        <taxon>Oryza</taxon>
    </lineage>
</organism>
<dbReference type="Gramene" id="OBART07G04800.1">
    <property type="protein sequence ID" value="OBART07G04800.1"/>
    <property type="gene ID" value="OBART07G04800"/>
</dbReference>
<accession>A0A0D3GMV6</accession>
<name>A0A0D3GMV6_9ORYZ</name>
<evidence type="ECO:0000256" key="1">
    <source>
        <dbReference type="SAM" id="SignalP"/>
    </source>
</evidence>
<feature type="chain" id="PRO_5002263367" description="Secreted protein" evidence="1">
    <location>
        <begin position="18"/>
        <end position="106"/>
    </location>
</feature>
<dbReference type="HOGENOM" id="CLU_2227256_0_0_1"/>
<evidence type="ECO:0000313" key="3">
    <source>
        <dbReference type="Proteomes" id="UP000026960"/>
    </source>
</evidence>
<dbReference type="EnsemblPlants" id="OBART07G04800.1">
    <property type="protein sequence ID" value="OBART07G04800.1"/>
    <property type="gene ID" value="OBART07G04800"/>
</dbReference>
<protein>
    <recommendedName>
        <fullName evidence="4">Secreted protein</fullName>
    </recommendedName>
</protein>
<keyword evidence="3" id="KW-1185">Reference proteome</keyword>
<feature type="signal peptide" evidence="1">
    <location>
        <begin position="1"/>
        <end position="17"/>
    </location>
</feature>
<dbReference type="PaxDb" id="65489-OBART07G04800.1"/>
<dbReference type="AlphaFoldDB" id="A0A0D3GMV6"/>
<dbReference type="Proteomes" id="UP000026960">
    <property type="component" value="Chromosome 7"/>
</dbReference>
<reference evidence="2" key="1">
    <citation type="journal article" date="2009" name="Rice">
        <title>De Novo Next Generation Sequencing of Plant Genomes.</title>
        <authorList>
            <person name="Rounsley S."/>
            <person name="Marri P.R."/>
            <person name="Yu Y."/>
            <person name="He R."/>
            <person name="Sisneros N."/>
            <person name="Goicoechea J.L."/>
            <person name="Lee S.J."/>
            <person name="Angelova A."/>
            <person name="Kudrna D."/>
            <person name="Luo M."/>
            <person name="Affourtit J."/>
            <person name="Desany B."/>
            <person name="Knight J."/>
            <person name="Niazi F."/>
            <person name="Egholm M."/>
            <person name="Wing R.A."/>
        </authorList>
    </citation>
    <scope>NUCLEOTIDE SEQUENCE [LARGE SCALE GENOMIC DNA]</scope>
    <source>
        <strain evidence="2">cv. IRGC 105608</strain>
    </source>
</reference>
<keyword evidence="1" id="KW-0732">Signal</keyword>
<sequence length="106" mass="11694">MGSLSFLSCLCLRCVTGGVKHIRHSCVAQGPLMPTCGLIQSYQHKIMAHWHQIVRLMNITMQMFQLVFSTVPDGFMLIRGNKMGVEFRVIAAEAAAAAMQRTALAN</sequence>
<proteinExistence type="predicted"/>